<name>A0A6J5MBM5_9CAUD</name>
<protein>
    <submittedName>
        <fullName evidence="1">AAA domain containing protein</fullName>
    </submittedName>
</protein>
<accession>A0A6J5MBM5</accession>
<reference evidence="1" key="1">
    <citation type="submission" date="2020-04" db="EMBL/GenBank/DDBJ databases">
        <authorList>
            <person name="Chiriac C."/>
            <person name="Salcher M."/>
            <person name="Ghai R."/>
            <person name="Kavagutti S V."/>
        </authorList>
    </citation>
    <scope>NUCLEOTIDE SEQUENCE</scope>
</reference>
<organism evidence="1">
    <name type="scientific">uncultured Caudovirales phage</name>
    <dbReference type="NCBI Taxonomy" id="2100421"/>
    <lineage>
        <taxon>Viruses</taxon>
        <taxon>Duplodnaviria</taxon>
        <taxon>Heunggongvirae</taxon>
        <taxon>Uroviricota</taxon>
        <taxon>Caudoviricetes</taxon>
        <taxon>Peduoviridae</taxon>
        <taxon>Maltschvirus</taxon>
        <taxon>Maltschvirus maltsch</taxon>
    </lineage>
</organism>
<sequence length="253" mass="28503">MAIKITKPAQAREGMHSVLYGKPKTGKTSTADDPKLKVLIADMEGGTAVLTDAKNVDRVAITSYEEFVEFTEMVLRGYAEKKGDFNYDMIVIDSISRLQELIKSYVVRVLAPNRKREINGEFGAMADWGNLRELIMRDVKTYHGITKRGANSIHVMWIAHEGVVKDELTEQAIATKIQLQGKDTSDIVMAHVDAIFYMWNKIDEGVIKRGILTQNYGIFQAGVRQSKHREPLPVAIENPVWSDIYNKLGYVRG</sequence>
<dbReference type="EMBL" id="LR796426">
    <property type="protein sequence ID" value="CAB4144014.1"/>
    <property type="molecule type" value="Genomic_DNA"/>
</dbReference>
<proteinExistence type="predicted"/>
<dbReference type="Pfam" id="PF13479">
    <property type="entry name" value="AAA_24"/>
    <property type="match status" value="1"/>
</dbReference>
<gene>
    <name evidence="1" type="ORF">UFOVP453_15</name>
</gene>
<evidence type="ECO:0000313" key="1">
    <source>
        <dbReference type="EMBL" id="CAB4144014.1"/>
    </source>
</evidence>